<keyword evidence="3 6" id="KW-0808">Transferase</keyword>
<keyword evidence="5 6" id="KW-0012">Acyltransferase</keyword>
<organism evidence="7 8">
    <name type="scientific">Parafrankia colletiae</name>
    <dbReference type="NCBI Taxonomy" id="573497"/>
    <lineage>
        <taxon>Bacteria</taxon>
        <taxon>Bacillati</taxon>
        <taxon>Actinomycetota</taxon>
        <taxon>Actinomycetes</taxon>
        <taxon>Frankiales</taxon>
        <taxon>Frankiaceae</taxon>
        <taxon>Parafrankia</taxon>
    </lineage>
</organism>
<gene>
    <name evidence="7" type="ORF">CC117_08805</name>
</gene>
<dbReference type="Gene3D" id="2.160.10.10">
    <property type="entry name" value="Hexapeptide repeat proteins"/>
    <property type="match status" value="1"/>
</dbReference>
<reference evidence="8" key="1">
    <citation type="submission" date="2016-07" db="EMBL/GenBank/DDBJ databases">
        <title>Sequence Frankia sp. strain CcI1.17.</title>
        <authorList>
            <person name="Ghodhbane-Gtari F."/>
            <person name="Swanson E."/>
            <person name="Gueddou A."/>
            <person name="Morris K."/>
            <person name="Hezbri K."/>
            <person name="Ktari A."/>
            <person name="Nouioui I."/>
            <person name="Abebe-Akele F."/>
            <person name="Simpson S."/>
            <person name="Thomas K."/>
            <person name="Gtari M."/>
            <person name="Tisa L.S."/>
            <person name="Hurst S."/>
        </authorList>
    </citation>
    <scope>NUCLEOTIDE SEQUENCE [LARGE SCALE GENOMIC DNA]</scope>
    <source>
        <strain evidence="8">Cc1.17</strain>
    </source>
</reference>
<dbReference type="GO" id="GO:0009001">
    <property type="term" value="F:serine O-acetyltransferase activity"/>
    <property type="evidence" value="ECO:0007669"/>
    <property type="project" value="UniProtKB-EC"/>
</dbReference>
<dbReference type="SUPFAM" id="SSF51161">
    <property type="entry name" value="Trimeric LpxA-like enzymes"/>
    <property type="match status" value="1"/>
</dbReference>
<dbReference type="GO" id="GO:0005737">
    <property type="term" value="C:cytoplasm"/>
    <property type="evidence" value="ECO:0007669"/>
    <property type="project" value="InterPro"/>
</dbReference>
<evidence type="ECO:0000256" key="1">
    <source>
        <dbReference type="ARBA" id="ARBA00007274"/>
    </source>
</evidence>
<dbReference type="Proteomes" id="UP000179627">
    <property type="component" value="Unassembled WGS sequence"/>
</dbReference>
<dbReference type="InterPro" id="IPR045304">
    <property type="entry name" value="LbH_SAT"/>
</dbReference>
<evidence type="ECO:0000256" key="6">
    <source>
        <dbReference type="PIRNR" id="PIRNR000441"/>
    </source>
</evidence>
<dbReference type="PANTHER" id="PTHR42811">
    <property type="entry name" value="SERINE ACETYLTRANSFERASE"/>
    <property type="match status" value="1"/>
</dbReference>
<dbReference type="InterPro" id="IPR001451">
    <property type="entry name" value="Hexapep"/>
</dbReference>
<dbReference type="InterPro" id="IPR018357">
    <property type="entry name" value="Hexapep_transf_CS"/>
</dbReference>
<dbReference type="InterPro" id="IPR005881">
    <property type="entry name" value="Ser_O-AcTrfase"/>
</dbReference>
<name>A0A1S1RIK2_9ACTN</name>
<comment type="similarity">
    <text evidence="1 6">Belongs to the transferase hexapeptide repeat family.</text>
</comment>
<dbReference type="CDD" id="cd03354">
    <property type="entry name" value="LbH_SAT"/>
    <property type="match status" value="1"/>
</dbReference>
<comment type="catalytic activity">
    <reaction evidence="6">
        <text>L-serine + acetyl-CoA = O-acetyl-L-serine + CoA</text>
        <dbReference type="Rhea" id="RHEA:24560"/>
        <dbReference type="ChEBI" id="CHEBI:33384"/>
        <dbReference type="ChEBI" id="CHEBI:57287"/>
        <dbReference type="ChEBI" id="CHEBI:57288"/>
        <dbReference type="ChEBI" id="CHEBI:58340"/>
        <dbReference type="EC" id="2.3.1.30"/>
    </reaction>
</comment>
<dbReference type="PROSITE" id="PS00101">
    <property type="entry name" value="HEXAPEP_TRANSFERASES"/>
    <property type="match status" value="1"/>
</dbReference>
<evidence type="ECO:0000256" key="3">
    <source>
        <dbReference type="ARBA" id="ARBA00022679"/>
    </source>
</evidence>
<evidence type="ECO:0000256" key="4">
    <source>
        <dbReference type="ARBA" id="ARBA00022737"/>
    </source>
</evidence>
<keyword evidence="8" id="KW-1185">Reference proteome</keyword>
<dbReference type="InterPro" id="IPR011004">
    <property type="entry name" value="Trimer_LpxA-like_sf"/>
</dbReference>
<proteinExistence type="inferred from homology"/>
<sequence length="194" mass="20570">MSCGPASRNSAVSGERLSLREQLREDRAVHYGSWLHPGYQALAVHRFGRWCRERGGVVGRIGTLAFRTVNNIVIRNLHGTEISVDAAIGRRVLIGHHQALMIPRHCVIGDDTIIRHGVTIGYANTQAPPEAVPKIGSRVDIAPGAHLIGPITIGDDVRIGPGSIVTVDVPAGSTVFAAPARIMRPAAAAAPPPS</sequence>
<dbReference type="EC" id="2.3.1.30" evidence="6"/>
<dbReference type="EMBL" id="MBLM01000003">
    <property type="protein sequence ID" value="OHV45867.1"/>
    <property type="molecule type" value="Genomic_DNA"/>
</dbReference>
<evidence type="ECO:0000313" key="8">
    <source>
        <dbReference type="Proteomes" id="UP000179627"/>
    </source>
</evidence>
<accession>A0A1S1RIK2</accession>
<dbReference type="AlphaFoldDB" id="A0A1S1RIK2"/>
<keyword evidence="4" id="KW-0677">Repeat</keyword>
<comment type="caution">
    <text evidence="7">The sequence shown here is derived from an EMBL/GenBank/DDBJ whole genome shotgun (WGS) entry which is preliminary data.</text>
</comment>
<evidence type="ECO:0000313" key="7">
    <source>
        <dbReference type="EMBL" id="OHV45867.1"/>
    </source>
</evidence>
<dbReference type="GO" id="GO:0006535">
    <property type="term" value="P:cysteine biosynthetic process from serine"/>
    <property type="evidence" value="ECO:0007669"/>
    <property type="project" value="InterPro"/>
</dbReference>
<dbReference type="PIRSF" id="PIRSF000441">
    <property type="entry name" value="CysE"/>
    <property type="match status" value="1"/>
</dbReference>
<dbReference type="Pfam" id="PF00132">
    <property type="entry name" value="Hexapep"/>
    <property type="match status" value="1"/>
</dbReference>
<protein>
    <recommendedName>
        <fullName evidence="2 6">Serine acetyltransferase</fullName>
        <ecNumber evidence="6">2.3.1.30</ecNumber>
    </recommendedName>
</protein>
<evidence type="ECO:0000256" key="5">
    <source>
        <dbReference type="ARBA" id="ARBA00023315"/>
    </source>
</evidence>
<evidence type="ECO:0000256" key="2">
    <source>
        <dbReference type="ARBA" id="ARBA00018522"/>
    </source>
</evidence>